<gene>
    <name evidence="2" type="ORF">CARN6_1464</name>
</gene>
<name>E6QLC0_9ZZZZ</name>
<evidence type="ECO:0000313" key="2">
    <source>
        <dbReference type="EMBL" id="CBI08040.1"/>
    </source>
</evidence>
<sequence length="289" mass="28543">MGCGFEFAQDAVAAGSVGVADIDAEADAGRDGVDGSGEDFAEADGGDGIDGMGGKRGAFEGKDQLGGGGDGVVAVGHEHGSGVAALALYGDPESGGSGDGGDNTDVEAVVFEGLALLDVQFDKGVEVAGGEADAFERADEAAVGAERVERAAFGVAEGERLIGRQNTAHETTAQASDTKAGRFFAGEEDEFDGAGWLEASLLERANGFERAEDADRAVEGSGVGNGVNVRAGGDGGKVGLCALPASEGVANGVVAEGESGVCAEQLDKGARAKISLGEDDAGDDGRLGL</sequence>
<reference evidence="2" key="1">
    <citation type="submission" date="2009-10" db="EMBL/GenBank/DDBJ databases">
        <title>Diversity of trophic interactions inside an arsenic-rich microbial ecosystem.</title>
        <authorList>
            <person name="Bertin P.N."/>
            <person name="Heinrich-Salmeron A."/>
            <person name="Pelletier E."/>
            <person name="Goulhen-Chollet F."/>
            <person name="Arsene-Ploetze F."/>
            <person name="Gallien S."/>
            <person name="Calteau A."/>
            <person name="Vallenet D."/>
            <person name="Casiot C."/>
            <person name="Chane-Woon-Ming B."/>
            <person name="Giloteaux L."/>
            <person name="Barakat M."/>
            <person name="Bonnefoy V."/>
            <person name="Bruneel O."/>
            <person name="Chandler M."/>
            <person name="Cleiss J."/>
            <person name="Duran R."/>
            <person name="Elbaz-Poulichet F."/>
            <person name="Fonknechten N."/>
            <person name="Lauga B."/>
            <person name="Mornico D."/>
            <person name="Ortet P."/>
            <person name="Schaeffer C."/>
            <person name="Siguier P."/>
            <person name="Alexander Thil Smith A."/>
            <person name="Van Dorsselaer A."/>
            <person name="Weissenbach J."/>
            <person name="Medigue C."/>
            <person name="Le Paslier D."/>
        </authorList>
    </citation>
    <scope>NUCLEOTIDE SEQUENCE</scope>
</reference>
<feature type="region of interest" description="Disordered" evidence="1">
    <location>
        <begin position="27"/>
        <end position="61"/>
    </location>
</feature>
<dbReference type="EMBL" id="CABQ01000176">
    <property type="protein sequence ID" value="CBI08040.1"/>
    <property type="molecule type" value="Genomic_DNA"/>
</dbReference>
<comment type="caution">
    <text evidence="2">The sequence shown here is derived from an EMBL/GenBank/DDBJ whole genome shotgun (WGS) entry which is preliminary data.</text>
</comment>
<accession>E6QLC0</accession>
<proteinExistence type="predicted"/>
<dbReference type="AlphaFoldDB" id="E6QLC0"/>
<protein>
    <submittedName>
        <fullName evidence="2">Uncharacterized protein</fullName>
    </submittedName>
</protein>
<evidence type="ECO:0000256" key="1">
    <source>
        <dbReference type="SAM" id="MobiDB-lite"/>
    </source>
</evidence>
<feature type="compositionally biased region" description="Acidic residues" evidence="1">
    <location>
        <begin position="36"/>
        <end position="47"/>
    </location>
</feature>
<organism evidence="2">
    <name type="scientific">mine drainage metagenome</name>
    <dbReference type="NCBI Taxonomy" id="410659"/>
    <lineage>
        <taxon>unclassified sequences</taxon>
        <taxon>metagenomes</taxon>
        <taxon>ecological metagenomes</taxon>
    </lineage>
</organism>